<keyword evidence="5 8" id="KW-0658">Purine biosynthesis</keyword>
<evidence type="ECO:0000256" key="8">
    <source>
        <dbReference type="HAMAP-Rule" id="MF_00011"/>
    </source>
</evidence>
<feature type="binding site" description="in other chain" evidence="8">
    <location>
        <begin position="37"/>
        <end position="40"/>
    </location>
    <ligand>
        <name>IMP</name>
        <dbReference type="ChEBI" id="CHEBI:58053"/>
        <note>ligand shared between dimeric partners</note>
    </ligand>
</feature>
<feature type="binding site" description="in other chain" evidence="8">
    <location>
        <position position="127"/>
    </location>
    <ligand>
        <name>IMP</name>
        <dbReference type="ChEBI" id="CHEBI:58053"/>
        <note>ligand shared between dimeric partners</note>
    </ligand>
</feature>
<feature type="binding site" description="in other chain" evidence="8">
    <location>
        <position position="211"/>
    </location>
    <ligand>
        <name>IMP</name>
        <dbReference type="ChEBI" id="CHEBI:58053"/>
        <note>ligand shared between dimeric partners</note>
    </ligand>
</feature>
<feature type="binding site" evidence="8">
    <location>
        <position position="39"/>
    </location>
    <ligand>
        <name>Mg(2+)</name>
        <dbReference type="ChEBI" id="CHEBI:18420"/>
    </ligand>
</feature>
<dbReference type="AlphaFoldDB" id="A0A0X1KPY5"/>
<dbReference type="GO" id="GO:0000287">
    <property type="term" value="F:magnesium ion binding"/>
    <property type="evidence" value="ECO:0007669"/>
    <property type="project" value="UniProtKB-UniRule"/>
</dbReference>
<keyword evidence="3 8" id="KW-0479">Metal-binding</keyword>
<feature type="binding site" description="in other chain" evidence="8">
    <location>
        <begin position="12"/>
        <end position="15"/>
    </location>
    <ligand>
        <name>IMP</name>
        <dbReference type="ChEBI" id="CHEBI:58053"/>
        <note>ligand shared between dimeric partners</note>
    </ligand>
</feature>
<sequence length="400" mass="44627">MNTVVVGLQWGDEGKGKVVTYLSRNYDCVVRYSGGSNAGHTVDYGQFKLVHHLVPSADLRLRKGMYIATGVAVDLNVLSQEIEQLEQFFPGSGEALQVSKQAHVVIPFYRELDGKIDAARSEPVGTTRRGIGLCYANRALRFGVRLEDFEDEVLLERKLAELVRVWNLDIDANSILKQMLEIYHSLSHHLIDNVEAFERLKGKDLLFEATQGVLLDVDAGTYPYVTSTNCSSSGVQAGFGFPIKLDKVIGVTKAYTTRVGEGPFPTELKNEMGEKIRRLGDEYGATTGRPRRCGWLDFVLLRYAVKVSGCDELILTKADVLNGLERLAVCVAYNVDGVKVRDVKNLRNIHKAEPVYEEIEGWKDLNSPSFEKFLRRIEQETGVRISHVSTGSKVEDIVVL</sequence>
<dbReference type="SMART" id="SM00788">
    <property type="entry name" value="Adenylsucc_synt"/>
    <property type="match status" value="1"/>
</dbReference>
<dbReference type="NCBIfam" id="NF002223">
    <property type="entry name" value="PRK01117.1"/>
    <property type="match status" value="1"/>
</dbReference>
<dbReference type="EMBL" id="CP007141">
    <property type="protein sequence ID" value="AJC73313.1"/>
    <property type="molecule type" value="Genomic_DNA"/>
</dbReference>
<dbReference type="HAMAP" id="MF_00011">
    <property type="entry name" value="Adenylosucc_synth"/>
    <property type="match status" value="1"/>
</dbReference>
<dbReference type="CDD" id="cd03108">
    <property type="entry name" value="AdSS"/>
    <property type="match status" value="1"/>
</dbReference>
<feature type="active site" description="Proton donor" evidence="8">
    <location>
        <position position="40"/>
    </location>
</feature>
<keyword evidence="6 8" id="KW-0460">Magnesium</keyword>
<dbReference type="InterPro" id="IPR001114">
    <property type="entry name" value="Adenylosuccinate_synthetase"/>
</dbReference>
<dbReference type="KEGG" id="phy:AJ81_02810"/>
<feature type="active site" description="Proton acceptor" evidence="8">
    <location>
        <position position="12"/>
    </location>
</feature>
<keyword evidence="11" id="KW-1185">Reference proteome</keyword>
<dbReference type="GO" id="GO:0005737">
    <property type="term" value="C:cytoplasm"/>
    <property type="evidence" value="ECO:0007669"/>
    <property type="project" value="UniProtKB-SubCell"/>
</dbReference>
<dbReference type="EC" id="6.3.4.4" evidence="8 9"/>
<keyword evidence="2 8" id="KW-0436">Ligase</keyword>
<dbReference type="GO" id="GO:0004019">
    <property type="term" value="F:adenylosuccinate synthase activity"/>
    <property type="evidence" value="ECO:0007669"/>
    <property type="project" value="UniProtKB-UniRule"/>
</dbReference>
<dbReference type="OrthoDB" id="9807553at2"/>
<name>A0A0X1KPY5_9THEM</name>
<dbReference type="Pfam" id="PF00709">
    <property type="entry name" value="Adenylsucc_synt"/>
    <property type="match status" value="1"/>
</dbReference>
<comment type="pathway">
    <text evidence="8 9">Purine metabolism; AMP biosynthesis via de novo pathway; AMP from IMP: step 1/2.</text>
</comment>
<evidence type="ECO:0000256" key="4">
    <source>
        <dbReference type="ARBA" id="ARBA00022741"/>
    </source>
</evidence>
<feature type="binding site" evidence="8">
    <location>
        <begin position="11"/>
        <end position="17"/>
    </location>
    <ligand>
        <name>GTP</name>
        <dbReference type="ChEBI" id="CHEBI:37565"/>
    </ligand>
</feature>
<dbReference type="PROSITE" id="PS01266">
    <property type="entry name" value="ADENYLOSUCCIN_SYN_1"/>
    <property type="match status" value="1"/>
</dbReference>
<dbReference type="Gene3D" id="3.90.170.10">
    <property type="entry name" value="Adenylosuccinate Synthetase, subunit A, domain 3"/>
    <property type="match status" value="1"/>
</dbReference>
<dbReference type="GO" id="GO:0005525">
    <property type="term" value="F:GTP binding"/>
    <property type="evidence" value="ECO:0007669"/>
    <property type="project" value="UniProtKB-UniRule"/>
</dbReference>
<evidence type="ECO:0000256" key="7">
    <source>
        <dbReference type="ARBA" id="ARBA00023134"/>
    </source>
</evidence>
<evidence type="ECO:0000256" key="5">
    <source>
        <dbReference type="ARBA" id="ARBA00022755"/>
    </source>
</evidence>
<dbReference type="PATRIC" id="fig|1123384.7.peg.554"/>
<evidence type="ECO:0000256" key="9">
    <source>
        <dbReference type="RuleBase" id="RU000520"/>
    </source>
</evidence>
<dbReference type="Proteomes" id="UP000077469">
    <property type="component" value="Chromosome"/>
</dbReference>
<dbReference type="FunFam" id="3.90.170.10:FF:000001">
    <property type="entry name" value="Adenylosuccinate synthetase"/>
    <property type="match status" value="1"/>
</dbReference>
<dbReference type="GO" id="GO:0046040">
    <property type="term" value="P:IMP metabolic process"/>
    <property type="evidence" value="ECO:0007669"/>
    <property type="project" value="TreeGrafter"/>
</dbReference>
<comment type="catalytic activity">
    <reaction evidence="8 9">
        <text>IMP + L-aspartate + GTP = N(6)-(1,2-dicarboxyethyl)-AMP + GDP + phosphate + 2 H(+)</text>
        <dbReference type="Rhea" id="RHEA:15753"/>
        <dbReference type="ChEBI" id="CHEBI:15378"/>
        <dbReference type="ChEBI" id="CHEBI:29991"/>
        <dbReference type="ChEBI" id="CHEBI:37565"/>
        <dbReference type="ChEBI" id="CHEBI:43474"/>
        <dbReference type="ChEBI" id="CHEBI:57567"/>
        <dbReference type="ChEBI" id="CHEBI:58053"/>
        <dbReference type="ChEBI" id="CHEBI:58189"/>
        <dbReference type="EC" id="6.3.4.4"/>
    </reaction>
</comment>
<keyword evidence="8" id="KW-0963">Cytoplasm</keyword>
<dbReference type="InterPro" id="IPR042110">
    <property type="entry name" value="Adenylosuccinate_synth_dom2"/>
</dbReference>
<dbReference type="NCBIfam" id="NF010355">
    <property type="entry name" value="PRK13783.1"/>
    <property type="match status" value="1"/>
</dbReference>
<feature type="binding site" evidence="8">
    <location>
        <position position="141"/>
    </location>
    <ligand>
        <name>IMP</name>
        <dbReference type="ChEBI" id="CHEBI:58053"/>
        <note>ligand shared between dimeric partners</note>
    </ligand>
</feature>
<keyword evidence="4 8" id="KW-0547">Nucleotide-binding</keyword>
<dbReference type="PANTHER" id="PTHR11846:SF0">
    <property type="entry name" value="ADENYLOSUCCINATE SYNTHETASE"/>
    <property type="match status" value="1"/>
</dbReference>
<keyword evidence="7 8" id="KW-0342">GTP-binding</keyword>
<reference evidence="10 11" key="1">
    <citation type="submission" date="2014-01" db="EMBL/GenBank/DDBJ databases">
        <title>Genome sequencing of Thermotog hypogea.</title>
        <authorList>
            <person name="Zhang X."/>
            <person name="Alvare G."/>
            <person name="Fristensky B."/>
            <person name="Chen L."/>
            <person name="Suen T."/>
            <person name="Chen Q."/>
            <person name="Ma K."/>
        </authorList>
    </citation>
    <scope>NUCLEOTIDE SEQUENCE [LARGE SCALE GENOMIC DNA]</scope>
    <source>
        <strain evidence="10 11">DSM 11164</strain>
    </source>
</reference>
<dbReference type="InterPro" id="IPR027417">
    <property type="entry name" value="P-loop_NTPase"/>
</dbReference>
<evidence type="ECO:0000256" key="1">
    <source>
        <dbReference type="ARBA" id="ARBA00011738"/>
    </source>
</evidence>
<comment type="similarity">
    <text evidence="8 9">Belongs to the adenylosuccinate synthetase family.</text>
</comment>
<evidence type="ECO:0000256" key="3">
    <source>
        <dbReference type="ARBA" id="ARBA00022723"/>
    </source>
</evidence>
<feature type="binding site" evidence="8">
    <location>
        <position position="12"/>
    </location>
    <ligand>
        <name>Mg(2+)</name>
        <dbReference type="ChEBI" id="CHEBI:18420"/>
    </ligand>
</feature>
<proteinExistence type="inferred from homology"/>
<gene>
    <name evidence="8" type="primary">purA</name>
    <name evidence="10" type="ORF">AJ81_02810</name>
</gene>
<protein>
    <recommendedName>
        <fullName evidence="8 9">Adenylosuccinate synthetase</fullName>
        <shortName evidence="8">AMPSase</shortName>
        <shortName evidence="8">AdSS</shortName>
        <ecNumber evidence="8 9">6.3.4.4</ecNumber>
    </recommendedName>
    <alternativeName>
        <fullName evidence="8">IMP--aspartate ligase</fullName>
    </alternativeName>
</protein>
<dbReference type="UniPathway" id="UPA00075">
    <property type="reaction ID" value="UER00335"/>
</dbReference>
<dbReference type="InterPro" id="IPR042109">
    <property type="entry name" value="Adenylosuccinate_synth_dom1"/>
</dbReference>
<feature type="binding site" evidence="8">
    <location>
        <position position="291"/>
    </location>
    <ligand>
        <name>GTP</name>
        <dbReference type="ChEBI" id="CHEBI:37565"/>
    </ligand>
</feature>
<evidence type="ECO:0000313" key="10">
    <source>
        <dbReference type="EMBL" id="AJC73313.1"/>
    </source>
</evidence>
<dbReference type="InterPro" id="IPR042111">
    <property type="entry name" value="Adenylosuccinate_synth_dom3"/>
</dbReference>
<dbReference type="PANTHER" id="PTHR11846">
    <property type="entry name" value="ADENYLOSUCCINATE SYNTHETASE"/>
    <property type="match status" value="1"/>
</dbReference>
<comment type="subcellular location">
    <subcellularLocation>
        <location evidence="8">Cytoplasm</location>
    </subcellularLocation>
</comment>
<evidence type="ECO:0000256" key="6">
    <source>
        <dbReference type="ARBA" id="ARBA00022842"/>
    </source>
</evidence>
<evidence type="ECO:0000313" key="11">
    <source>
        <dbReference type="Proteomes" id="UP000077469"/>
    </source>
</evidence>
<feature type="binding site" evidence="8">
    <location>
        <begin position="285"/>
        <end position="291"/>
    </location>
    <ligand>
        <name>substrate</name>
    </ligand>
</feature>
<evidence type="ECO:0000256" key="2">
    <source>
        <dbReference type="ARBA" id="ARBA00022598"/>
    </source>
</evidence>
<comment type="function">
    <text evidence="8">Plays an important role in the de novo pathway of purine nucleotide biosynthesis. Catalyzes the first committed step in the biosynthesis of AMP from IMP.</text>
</comment>
<dbReference type="InterPro" id="IPR018220">
    <property type="entry name" value="Adenylosuccin_syn_GTP-bd"/>
</dbReference>
<dbReference type="Gene3D" id="1.10.300.10">
    <property type="entry name" value="Adenylosuccinate Synthetase, subunit A, domain 2"/>
    <property type="match status" value="1"/>
</dbReference>
<feature type="binding site" evidence="8">
    <location>
        <begin position="317"/>
        <end position="319"/>
    </location>
    <ligand>
        <name>GTP</name>
        <dbReference type="ChEBI" id="CHEBI:37565"/>
    </ligand>
</feature>
<dbReference type="GO" id="GO:0044208">
    <property type="term" value="P:'de novo' AMP biosynthetic process"/>
    <property type="evidence" value="ECO:0007669"/>
    <property type="project" value="UniProtKB-UniRule"/>
</dbReference>
<dbReference type="SUPFAM" id="SSF52540">
    <property type="entry name" value="P-loop containing nucleoside triphosphate hydrolases"/>
    <property type="match status" value="1"/>
</dbReference>
<organism evidence="10 11">
    <name type="scientific">Pseudothermotoga hypogea DSM 11164 = NBRC 106472</name>
    <dbReference type="NCBI Taxonomy" id="1123384"/>
    <lineage>
        <taxon>Bacteria</taxon>
        <taxon>Thermotogati</taxon>
        <taxon>Thermotogota</taxon>
        <taxon>Thermotogae</taxon>
        <taxon>Thermotogales</taxon>
        <taxon>Thermotogaceae</taxon>
        <taxon>Pseudothermotoga</taxon>
    </lineage>
</organism>
<dbReference type="STRING" id="1123384.AJ81_02810"/>
<feature type="binding site" evidence="8">
    <location>
        <begin position="39"/>
        <end position="41"/>
    </location>
    <ligand>
        <name>GTP</name>
        <dbReference type="ChEBI" id="CHEBI:37565"/>
    </ligand>
</feature>
<feature type="binding site" description="in other chain" evidence="8">
    <location>
        <position position="289"/>
    </location>
    <ligand>
        <name>IMP</name>
        <dbReference type="ChEBI" id="CHEBI:58053"/>
        <note>ligand shared between dimeric partners</note>
    </ligand>
</feature>
<feature type="binding site" evidence="8">
    <location>
        <begin position="389"/>
        <end position="391"/>
    </location>
    <ligand>
        <name>GTP</name>
        <dbReference type="ChEBI" id="CHEBI:37565"/>
    </ligand>
</feature>
<dbReference type="Gene3D" id="3.40.440.10">
    <property type="entry name" value="Adenylosuccinate Synthetase, subunit A, domain 1"/>
    <property type="match status" value="1"/>
</dbReference>
<dbReference type="PaxDb" id="1123384-AJ81_02810"/>
<comment type="subunit">
    <text evidence="1 8">Homodimer.</text>
</comment>
<feature type="binding site" description="in other chain" evidence="8">
    <location>
        <position position="226"/>
    </location>
    <ligand>
        <name>IMP</name>
        <dbReference type="ChEBI" id="CHEBI:58053"/>
        <note>ligand shared between dimeric partners</note>
    </ligand>
</feature>
<comment type="cofactor">
    <cofactor evidence="8">
        <name>Mg(2+)</name>
        <dbReference type="ChEBI" id="CHEBI:18420"/>
    </cofactor>
    <text evidence="8">Binds 1 Mg(2+) ion per subunit.</text>
</comment>
<accession>A0A0X1KPY5</accession>